<proteinExistence type="predicted"/>
<evidence type="ECO:0000313" key="2">
    <source>
        <dbReference type="Proteomes" id="UP000316252"/>
    </source>
</evidence>
<dbReference type="GO" id="GO:0030638">
    <property type="term" value="P:polyketide metabolic process"/>
    <property type="evidence" value="ECO:0007669"/>
    <property type="project" value="InterPro"/>
</dbReference>
<gene>
    <name evidence="1" type="ORF">FJ657_09910</name>
</gene>
<keyword evidence="2" id="KW-1185">Reference proteome</keyword>
<dbReference type="EMBL" id="VHQG01000002">
    <property type="protein sequence ID" value="TPW76119.1"/>
    <property type="molecule type" value="Genomic_DNA"/>
</dbReference>
<dbReference type="Gene3D" id="3.10.450.50">
    <property type="match status" value="1"/>
</dbReference>
<dbReference type="SUPFAM" id="SSF54427">
    <property type="entry name" value="NTF2-like"/>
    <property type="match status" value="1"/>
</dbReference>
<sequence>MRAEPGQGGPGSPFGVTEPRLLFARLISACNAHDADAVGALLSADIVVDGEVVGRNRMVGRLAALWRAFPDCRWEVVESIANGRRVAARMRFTGRQEQPWLGRDHPGLVLDVTEFGFFRCQGGLIVEHSGSGDAPRMLAQLRSATIDR</sequence>
<evidence type="ECO:0000313" key="1">
    <source>
        <dbReference type="EMBL" id="TPW76119.1"/>
    </source>
</evidence>
<dbReference type="InterPro" id="IPR009959">
    <property type="entry name" value="Cyclase_SnoaL-like"/>
</dbReference>
<comment type="caution">
    <text evidence="1">The sequence shown here is derived from an EMBL/GenBank/DDBJ whole genome shotgun (WGS) entry which is preliminary data.</text>
</comment>
<dbReference type="AlphaFoldDB" id="A0A506Y6T3"/>
<organism evidence="1 2">
    <name type="scientific">Schumannella soli</name>
    <dbReference type="NCBI Taxonomy" id="2590779"/>
    <lineage>
        <taxon>Bacteria</taxon>
        <taxon>Bacillati</taxon>
        <taxon>Actinomycetota</taxon>
        <taxon>Actinomycetes</taxon>
        <taxon>Micrococcales</taxon>
        <taxon>Microbacteriaceae</taxon>
        <taxon>Schumannella</taxon>
    </lineage>
</organism>
<reference evidence="1 2" key="1">
    <citation type="submission" date="2019-06" db="EMBL/GenBank/DDBJ databases">
        <authorList>
            <person name="Li F."/>
        </authorList>
    </citation>
    <scope>NUCLEOTIDE SEQUENCE [LARGE SCALE GENOMIC DNA]</scope>
    <source>
        <strain evidence="1 2">10F1D-1</strain>
    </source>
</reference>
<dbReference type="RefSeq" id="WP_141163476.1">
    <property type="nucleotide sequence ID" value="NZ_VHQG01000002.1"/>
</dbReference>
<dbReference type="Proteomes" id="UP000316252">
    <property type="component" value="Unassembled WGS sequence"/>
</dbReference>
<dbReference type="InterPro" id="IPR032710">
    <property type="entry name" value="NTF2-like_dom_sf"/>
</dbReference>
<dbReference type="OrthoDB" id="9810441at2"/>
<dbReference type="Pfam" id="PF07366">
    <property type="entry name" value="SnoaL"/>
    <property type="match status" value="1"/>
</dbReference>
<name>A0A506Y6T3_9MICO</name>
<accession>A0A506Y6T3</accession>
<protein>
    <submittedName>
        <fullName evidence="1">Nuclear transport factor 2 family protein</fullName>
    </submittedName>
</protein>